<proteinExistence type="predicted"/>
<keyword evidence="3" id="KW-1185">Reference proteome</keyword>
<dbReference type="STRING" id="128403.WA1_31930"/>
<dbReference type="RefSeq" id="WP_017740250.1">
    <property type="nucleotide sequence ID" value="NZ_KQ976354.1"/>
</dbReference>
<evidence type="ECO:0000259" key="1">
    <source>
        <dbReference type="Pfam" id="PF05685"/>
    </source>
</evidence>
<dbReference type="PANTHER" id="PTHR34107:SF7">
    <property type="entry name" value="SLR2092 PROTEIN"/>
    <property type="match status" value="1"/>
</dbReference>
<organism evidence="2 3">
    <name type="scientific">Scytonema hofmannii PCC 7110</name>
    <dbReference type="NCBI Taxonomy" id="128403"/>
    <lineage>
        <taxon>Bacteria</taxon>
        <taxon>Bacillati</taxon>
        <taxon>Cyanobacteriota</taxon>
        <taxon>Cyanophyceae</taxon>
        <taxon>Nostocales</taxon>
        <taxon>Scytonemataceae</taxon>
        <taxon>Scytonema</taxon>
    </lineage>
</organism>
<dbReference type="Proteomes" id="UP000076925">
    <property type="component" value="Unassembled WGS sequence"/>
</dbReference>
<feature type="domain" description="Putative restriction endonuclease" evidence="1">
    <location>
        <begin position="5"/>
        <end position="180"/>
    </location>
</feature>
<dbReference type="OrthoDB" id="455378at2"/>
<accession>A0A139X3S6</accession>
<protein>
    <recommendedName>
        <fullName evidence="1">Putative restriction endonuclease domain-containing protein</fullName>
    </recommendedName>
</protein>
<dbReference type="PANTHER" id="PTHR34107">
    <property type="entry name" value="SLL0198 PROTEIN-RELATED"/>
    <property type="match status" value="1"/>
</dbReference>
<comment type="caution">
    <text evidence="2">The sequence shown here is derived from an EMBL/GenBank/DDBJ whole genome shotgun (WGS) entry which is preliminary data.</text>
</comment>
<dbReference type="InterPro" id="IPR008538">
    <property type="entry name" value="Uma2"/>
</dbReference>
<dbReference type="Gene3D" id="3.90.1570.10">
    <property type="entry name" value="tt1808, chain A"/>
    <property type="match status" value="1"/>
</dbReference>
<dbReference type="EMBL" id="ANNX02000035">
    <property type="protein sequence ID" value="KYC39345.1"/>
    <property type="molecule type" value="Genomic_DNA"/>
</dbReference>
<gene>
    <name evidence="2" type="ORF">WA1_31930</name>
</gene>
<dbReference type="Pfam" id="PF05685">
    <property type="entry name" value="Uma2"/>
    <property type="match status" value="1"/>
</dbReference>
<dbReference type="SUPFAM" id="SSF52980">
    <property type="entry name" value="Restriction endonuclease-like"/>
    <property type="match status" value="1"/>
</dbReference>
<evidence type="ECO:0000313" key="2">
    <source>
        <dbReference type="EMBL" id="KYC39345.1"/>
    </source>
</evidence>
<dbReference type="InterPro" id="IPR011335">
    <property type="entry name" value="Restrct_endonuc-II-like"/>
</dbReference>
<evidence type="ECO:0000313" key="3">
    <source>
        <dbReference type="Proteomes" id="UP000076925"/>
    </source>
</evidence>
<name>A0A139X3S6_9CYAN</name>
<dbReference type="CDD" id="cd06260">
    <property type="entry name" value="DUF820-like"/>
    <property type="match status" value="1"/>
</dbReference>
<sequence>MLTVKDLEQLQVEHPEWQMELVDGSIVVMGPSDYESEEIGSRLLTFLNMWVMPRKLGRVTGSSAGFILPGLDINANNGASTNLRAPDVSFVRAERLKKTKRDFVELVPDLMVEVKSKSDRIKPLVEKIQLFLQLGCSVGILIDPDKLTVSVYRHNQDPALLKDDDKLTLPDLLPGWEISVSELWPPEFE</sequence>
<dbReference type="InterPro" id="IPR012296">
    <property type="entry name" value="Nuclease_put_TT1808"/>
</dbReference>
<reference evidence="2 3" key="1">
    <citation type="journal article" date="2013" name="Genome Biol. Evol.">
        <title>Genomes of Stigonematalean cyanobacteria (subsection V) and the evolution of oxygenic photosynthesis from prokaryotes to plastids.</title>
        <authorList>
            <person name="Dagan T."/>
            <person name="Roettger M."/>
            <person name="Stucken K."/>
            <person name="Landan G."/>
            <person name="Koch R."/>
            <person name="Major P."/>
            <person name="Gould S.B."/>
            <person name="Goremykin V.V."/>
            <person name="Rippka R."/>
            <person name="Tandeau de Marsac N."/>
            <person name="Gugger M."/>
            <person name="Lockhart P.J."/>
            <person name="Allen J.F."/>
            <person name="Brune I."/>
            <person name="Maus I."/>
            <person name="Puhler A."/>
            <person name="Martin W.F."/>
        </authorList>
    </citation>
    <scope>NUCLEOTIDE SEQUENCE [LARGE SCALE GENOMIC DNA]</scope>
    <source>
        <strain evidence="2 3">PCC 7110</strain>
    </source>
</reference>
<dbReference type="AlphaFoldDB" id="A0A139X3S6"/>